<feature type="compositionally biased region" description="Pro residues" evidence="2">
    <location>
        <begin position="317"/>
        <end position="335"/>
    </location>
</feature>
<dbReference type="EMBL" id="ML977039">
    <property type="protein sequence ID" value="KAF1949269.1"/>
    <property type="molecule type" value="Genomic_DNA"/>
</dbReference>
<feature type="compositionally biased region" description="Polar residues" evidence="2">
    <location>
        <begin position="465"/>
        <end position="475"/>
    </location>
</feature>
<dbReference type="Proteomes" id="UP000800035">
    <property type="component" value="Unassembled WGS sequence"/>
</dbReference>
<feature type="compositionally biased region" description="Polar residues" evidence="2">
    <location>
        <begin position="229"/>
        <end position="238"/>
    </location>
</feature>
<accession>A0A6A5TBZ8</accession>
<evidence type="ECO:0000256" key="1">
    <source>
        <dbReference type="SAM" id="Coils"/>
    </source>
</evidence>
<protein>
    <submittedName>
        <fullName evidence="3">Uncharacterized protein</fullName>
    </submittedName>
</protein>
<keyword evidence="1" id="KW-0175">Coiled coil</keyword>
<feature type="region of interest" description="Disordered" evidence="2">
    <location>
        <begin position="457"/>
        <end position="491"/>
    </location>
</feature>
<dbReference type="OrthoDB" id="3799287at2759"/>
<keyword evidence="4" id="KW-1185">Reference proteome</keyword>
<evidence type="ECO:0000313" key="4">
    <source>
        <dbReference type="Proteomes" id="UP000800035"/>
    </source>
</evidence>
<feature type="compositionally biased region" description="Low complexity" evidence="2">
    <location>
        <begin position="255"/>
        <end position="279"/>
    </location>
</feature>
<gene>
    <name evidence="3" type="ORF">CC80DRAFT_540380</name>
</gene>
<dbReference type="AlphaFoldDB" id="A0A6A5TBZ8"/>
<feature type="compositionally biased region" description="Basic and acidic residues" evidence="2">
    <location>
        <begin position="210"/>
        <end position="226"/>
    </location>
</feature>
<reference evidence="3" key="1">
    <citation type="journal article" date="2020" name="Stud. Mycol.">
        <title>101 Dothideomycetes genomes: a test case for predicting lifestyles and emergence of pathogens.</title>
        <authorList>
            <person name="Haridas S."/>
            <person name="Albert R."/>
            <person name="Binder M."/>
            <person name="Bloem J."/>
            <person name="Labutti K."/>
            <person name="Salamov A."/>
            <person name="Andreopoulos B."/>
            <person name="Baker S."/>
            <person name="Barry K."/>
            <person name="Bills G."/>
            <person name="Bluhm B."/>
            <person name="Cannon C."/>
            <person name="Castanera R."/>
            <person name="Culley D."/>
            <person name="Daum C."/>
            <person name="Ezra D."/>
            <person name="Gonzalez J."/>
            <person name="Henrissat B."/>
            <person name="Kuo A."/>
            <person name="Liang C."/>
            <person name="Lipzen A."/>
            <person name="Lutzoni F."/>
            <person name="Magnuson J."/>
            <person name="Mondo S."/>
            <person name="Nolan M."/>
            <person name="Ohm R."/>
            <person name="Pangilinan J."/>
            <person name="Park H.-J."/>
            <person name="Ramirez L."/>
            <person name="Alfaro M."/>
            <person name="Sun H."/>
            <person name="Tritt A."/>
            <person name="Yoshinaga Y."/>
            <person name="Zwiers L.-H."/>
            <person name="Turgeon B."/>
            <person name="Goodwin S."/>
            <person name="Spatafora J."/>
            <person name="Crous P."/>
            <person name="Grigoriev I."/>
        </authorList>
    </citation>
    <scope>NUCLEOTIDE SEQUENCE</scope>
    <source>
        <strain evidence="3">CBS 675.92</strain>
    </source>
</reference>
<sequence>MCRYTYTFYECGHRIEDNVQGCWRYKGGEAHCDVDNPQIKKTRCSVDVQNRDGFCPRCIDRQRTRREEEAFQRDVERARRLDAEEQERSRLVHESHLKSIQRQSYHEYRSEEDQTLKRVLEESRRRAELDLAETEAKALEVSRKEYLDRMEDSFGAVLEDGSTQLEAIKHRSTVDRQHREWSDFRGSQPMGAGNVTAQLEVKMSSSFSMKEGRHVSEVRQDTEPRTGRSLFSTESASYASSKASTIPPPPPPSILPASFSASIQSSASRQSAVSSSSTAIPPPPPLPPSFTTLKTAVRTSHTEDSKRFETASSTTASPPPPPPPPPPPLPPPPSSGPVSPRVDYSQPATTKDQNYGRFKIGTRHQPIHPSQHLPQTSDRCMTPLSPQAPAPTARLAGTVAPSTTSSGGFAVPSGDQRNRLRPPAAVRRSTLRAPIATEQAPNELEALWSRRGIQREVDEDDVSACSVTPSQSASQVPACASSVMDDDKSGE</sequence>
<evidence type="ECO:0000256" key="2">
    <source>
        <dbReference type="SAM" id="MobiDB-lite"/>
    </source>
</evidence>
<feature type="coiled-coil region" evidence="1">
    <location>
        <begin position="117"/>
        <end position="149"/>
    </location>
</feature>
<proteinExistence type="predicted"/>
<feature type="compositionally biased region" description="Basic and acidic residues" evidence="2">
    <location>
        <begin position="300"/>
        <end position="309"/>
    </location>
</feature>
<organism evidence="3 4">
    <name type="scientific">Byssothecium circinans</name>
    <dbReference type="NCBI Taxonomy" id="147558"/>
    <lineage>
        <taxon>Eukaryota</taxon>
        <taxon>Fungi</taxon>
        <taxon>Dikarya</taxon>
        <taxon>Ascomycota</taxon>
        <taxon>Pezizomycotina</taxon>
        <taxon>Dothideomycetes</taxon>
        <taxon>Pleosporomycetidae</taxon>
        <taxon>Pleosporales</taxon>
        <taxon>Massarineae</taxon>
        <taxon>Massarinaceae</taxon>
        <taxon>Byssothecium</taxon>
    </lineage>
</organism>
<name>A0A6A5TBZ8_9PLEO</name>
<feature type="region of interest" description="Disordered" evidence="2">
    <location>
        <begin position="205"/>
        <end position="438"/>
    </location>
</feature>
<evidence type="ECO:0000313" key="3">
    <source>
        <dbReference type="EMBL" id="KAF1949269.1"/>
    </source>
</evidence>